<keyword evidence="3" id="KW-1185">Reference proteome</keyword>
<protein>
    <submittedName>
        <fullName evidence="2">Uncharacterized protein</fullName>
    </submittedName>
</protein>
<feature type="signal peptide" evidence="1">
    <location>
        <begin position="1"/>
        <end position="21"/>
    </location>
</feature>
<dbReference type="EMBL" id="JAQIPB010000001">
    <property type="protein sequence ID" value="MDA7414948.1"/>
    <property type="molecule type" value="Genomic_DNA"/>
</dbReference>
<feature type="chain" id="PRO_5041990058" evidence="1">
    <location>
        <begin position="22"/>
        <end position="92"/>
    </location>
</feature>
<name>A0AAE3N4W1_9BURK</name>
<evidence type="ECO:0000313" key="3">
    <source>
        <dbReference type="Proteomes" id="UP001212602"/>
    </source>
</evidence>
<dbReference type="Proteomes" id="UP001212602">
    <property type="component" value="Unassembled WGS sequence"/>
</dbReference>
<proteinExistence type="predicted"/>
<comment type="caution">
    <text evidence="2">The sequence shown here is derived from an EMBL/GenBank/DDBJ whole genome shotgun (WGS) entry which is preliminary data.</text>
</comment>
<organism evidence="2 3">
    <name type="scientific">Xenophilus arseniciresistens</name>
    <dbReference type="NCBI Taxonomy" id="1283306"/>
    <lineage>
        <taxon>Bacteria</taxon>
        <taxon>Pseudomonadati</taxon>
        <taxon>Pseudomonadota</taxon>
        <taxon>Betaproteobacteria</taxon>
        <taxon>Burkholderiales</taxon>
        <taxon>Comamonadaceae</taxon>
        <taxon>Xenophilus</taxon>
    </lineage>
</organism>
<accession>A0AAE3N4W1</accession>
<evidence type="ECO:0000313" key="2">
    <source>
        <dbReference type="EMBL" id="MDA7414948.1"/>
    </source>
</evidence>
<keyword evidence="1" id="KW-0732">Signal</keyword>
<reference evidence="2" key="1">
    <citation type="submission" date="2023-01" db="EMBL/GenBank/DDBJ databases">
        <title>Xenophilus mangrovi sp. nov., isolated from soil of Mangrove nature reserve.</title>
        <authorList>
            <person name="Xu S."/>
            <person name="Liu Z."/>
            <person name="Xu Y."/>
        </authorList>
    </citation>
    <scope>NUCLEOTIDE SEQUENCE</scope>
    <source>
        <strain evidence="2">YW8</strain>
    </source>
</reference>
<dbReference type="RefSeq" id="WP_271426219.1">
    <property type="nucleotide sequence ID" value="NZ_JAQIPB010000001.1"/>
</dbReference>
<dbReference type="AlphaFoldDB" id="A0AAE3N4W1"/>
<gene>
    <name evidence="2" type="ORF">PGB34_01100</name>
</gene>
<evidence type="ECO:0000256" key="1">
    <source>
        <dbReference type="SAM" id="SignalP"/>
    </source>
</evidence>
<sequence length="92" mass="10425">MTRPASFVFLLLAVASSQAVASNWTTAMDNKRKCETAAHEAQKARVPSANHYVQCAKEFETAARYFRENDQSYNGKTAFQRGLDQYNRGNMR</sequence>